<organism evidence="6 7">
    <name type="scientific">Phytophthora boehmeriae</name>
    <dbReference type="NCBI Taxonomy" id="109152"/>
    <lineage>
        <taxon>Eukaryota</taxon>
        <taxon>Sar</taxon>
        <taxon>Stramenopiles</taxon>
        <taxon>Oomycota</taxon>
        <taxon>Peronosporomycetes</taxon>
        <taxon>Peronosporales</taxon>
        <taxon>Peronosporaceae</taxon>
        <taxon>Phytophthora</taxon>
    </lineage>
</organism>
<comment type="caution">
    <text evidence="6">The sequence shown here is derived from an EMBL/GenBank/DDBJ whole genome shotgun (WGS) entry which is preliminary data.</text>
</comment>
<keyword evidence="7" id="KW-1185">Reference proteome</keyword>
<keyword evidence="3 5" id="KW-0964">Secreted</keyword>
<dbReference type="InterPro" id="IPR031825">
    <property type="entry name" value="RXLR"/>
</dbReference>
<protein>
    <recommendedName>
        <fullName evidence="5">RxLR effector protein</fullName>
    </recommendedName>
</protein>
<dbReference type="AlphaFoldDB" id="A0A8T1WQS7"/>
<dbReference type="Pfam" id="PF16810">
    <property type="entry name" value="RXLR"/>
    <property type="match status" value="1"/>
</dbReference>
<comment type="function">
    <text evidence="5">Effector that suppresses plant defense responses during pathogen infection.</text>
</comment>
<dbReference type="OrthoDB" id="129003at2759"/>
<sequence>MRTFYALLIITTTLCVSSDAALAITSLKEEKFASSNTLLWNQPTPAGESGLVARRSLRAHDADKEDNIAPAEAGHEEERGILPKPAELMKKLDLDDIMEATIVRSIMKGHAPAKTLDKMGVKPSFVTAEGQRAYSKYDKGYQTYRGWVRWVEDNADWLVKELKA</sequence>
<comment type="domain">
    <text evidence="5">The RxLR-dEER motif acts to carry the protein into the host cell cytoplasm through binding to cell surface phosphatidylinositol-3-phosphate.</text>
</comment>
<feature type="chain" id="PRO_5045012715" description="RxLR effector protein" evidence="5">
    <location>
        <begin position="24"/>
        <end position="164"/>
    </location>
</feature>
<evidence type="ECO:0000313" key="7">
    <source>
        <dbReference type="Proteomes" id="UP000693981"/>
    </source>
</evidence>
<evidence type="ECO:0000256" key="3">
    <source>
        <dbReference type="ARBA" id="ARBA00022525"/>
    </source>
</evidence>
<reference evidence="6" key="1">
    <citation type="submission" date="2021-02" db="EMBL/GenBank/DDBJ databases">
        <authorList>
            <person name="Palmer J.M."/>
        </authorList>
    </citation>
    <scope>NUCLEOTIDE SEQUENCE</scope>
    <source>
        <strain evidence="6">SCRP23</strain>
    </source>
</reference>
<proteinExistence type="inferred from homology"/>
<feature type="signal peptide" evidence="5">
    <location>
        <begin position="1"/>
        <end position="23"/>
    </location>
</feature>
<comment type="subcellular location">
    <subcellularLocation>
        <location evidence="1 5">Secreted</location>
    </subcellularLocation>
</comment>
<evidence type="ECO:0000256" key="4">
    <source>
        <dbReference type="ARBA" id="ARBA00022729"/>
    </source>
</evidence>
<evidence type="ECO:0000256" key="5">
    <source>
        <dbReference type="RuleBase" id="RU367124"/>
    </source>
</evidence>
<dbReference type="EMBL" id="JAGDFL010000303">
    <property type="protein sequence ID" value="KAG7394069.1"/>
    <property type="molecule type" value="Genomic_DNA"/>
</dbReference>
<keyword evidence="4 5" id="KW-0732">Signal</keyword>
<dbReference type="Proteomes" id="UP000693981">
    <property type="component" value="Unassembled WGS sequence"/>
</dbReference>
<name>A0A8T1WQS7_9STRA</name>
<evidence type="ECO:0000313" key="6">
    <source>
        <dbReference type="EMBL" id="KAG7394069.1"/>
    </source>
</evidence>
<accession>A0A8T1WQS7</accession>
<evidence type="ECO:0000256" key="1">
    <source>
        <dbReference type="ARBA" id="ARBA00004613"/>
    </source>
</evidence>
<comment type="similarity">
    <text evidence="2 5">Belongs to the RxLR effector family.</text>
</comment>
<gene>
    <name evidence="6" type="ORF">PHYBOEH_005862</name>
</gene>
<evidence type="ECO:0000256" key="2">
    <source>
        <dbReference type="ARBA" id="ARBA00010400"/>
    </source>
</evidence>